<evidence type="ECO:0000313" key="4">
    <source>
        <dbReference type="EMBL" id="MDR7133038.1"/>
    </source>
</evidence>
<gene>
    <name evidence="4" type="ORF">J2X06_000222</name>
</gene>
<protein>
    <submittedName>
        <fullName evidence="4">GNAT superfamily N-acetyltransferase</fullName>
    </submittedName>
</protein>
<evidence type="ECO:0000256" key="1">
    <source>
        <dbReference type="ARBA" id="ARBA00022679"/>
    </source>
</evidence>
<dbReference type="Pfam" id="PF00583">
    <property type="entry name" value="Acetyltransf_1"/>
    <property type="match status" value="1"/>
</dbReference>
<accession>A0ABU1W634</accession>
<organism evidence="4 5">
    <name type="scientific">Lysobacter niastensis</name>
    <dbReference type="NCBI Taxonomy" id="380629"/>
    <lineage>
        <taxon>Bacteria</taxon>
        <taxon>Pseudomonadati</taxon>
        <taxon>Pseudomonadota</taxon>
        <taxon>Gammaproteobacteria</taxon>
        <taxon>Lysobacterales</taxon>
        <taxon>Lysobacteraceae</taxon>
        <taxon>Lysobacter</taxon>
    </lineage>
</organism>
<dbReference type="SUPFAM" id="SSF55729">
    <property type="entry name" value="Acyl-CoA N-acyltransferases (Nat)"/>
    <property type="match status" value="1"/>
</dbReference>
<feature type="domain" description="N-acetyltransferase" evidence="3">
    <location>
        <begin position="4"/>
        <end position="145"/>
    </location>
</feature>
<dbReference type="InterPro" id="IPR016181">
    <property type="entry name" value="Acyl_CoA_acyltransferase"/>
</dbReference>
<evidence type="ECO:0000256" key="2">
    <source>
        <dbReference type="ARBA" id="ARBA00023315"/>
    </source>
</evidence>
<dbReference type="Proteomes" id="UP001251524">
    <property type="component" value="Unassembled WGS sequence"/>
</dbReference>
<dbReference type="EMBL" id="JAVDVY010000001">
    <property type="protein sequence ID" value="MDR7133038.1"/>
    <property type="molecule type" value="Genomic_DNA"/>
</dbReference>
<sequence length="145" mass="15741">METITVRAARVADAAQIARLSAQLGYPESDEVFAARLRQLLPLPQHAVFVAADAGAALLGFIAVEHRLTLETGERVEIVGLVVDADARRRGVGRVLLAAAEAWARGTGTPELVVRSNVVRAESHPFYEGAGYRRAKTQHVYRKTL</sequence>
<evidence type="ECO:0000313" key="5">
    <source>
        <dbReference type="Proteomes" id="UP001251524"/>
    </source>
</evidence>
<keyword evidence="5" id="KW-1185">Reference proteome</keyword>
<keyword evidence="2" id="KW-0012">Acyltransferase</keyword>
<name>A0ABU1W634_9GAMM</name>
<reference evidence="4 5" key="1">
    <citation type="submission" date="2023-07" db="EMBL/GenBank/DDBJ databases">
        <title>Sorghum-associated microbial communities from plants grown in Nebraska, USA.</title>
        <authorList>
            <person name="Schachtman D."/>
        </authorList>
    </citation>
    <scope>NUCLEOTIDE SEQUENCE [LARGE SCALE GENOMIC DNA]</scope>
    <source>
        <strain evidence="4 5">BE198</strain>
    </source>
</reference>
<dbReference type="PANTHER" id="PTHR43877">
    <property type="entry name" value="AMINOALKYLPHOSPHONATE N-ACETYLTRANSFERASE-RELATED-RELATED"/>
    <property type="match status" value="1"/>
</dbReference>
<keyword evidence="1" id="KW-0808">Transferase</keyword>
<dbReference type="CDD" id="cd04301">
    <property type="entry name" value="NAT_SF"/>
    <property type="match status" value="1"/>
</dbReference>
<dbReference type="InterPro" id="IPR000182">
    <property type="entry name" value="GNAT_dom"/>
</dbReference>
<dbReference type="InterPro" id="IPR050832">
    <property type="entry name" value="Bact_Acetyltransf"/>
</dbReference>
<dbReference type="RefSeq" id="WP_310057151.1">
    <property type="nucleotide sequence ID" value="NZ_JAVDVY010000001.1"/>
</dbReference>
<dbReference type="PROSITE" id="PS51186">
    <property type="entry name" value="GNAT"/>
    <property type="match status" value="1"/>
</dbReference>
<dbReference type="Gene3D" id="3.40.630.30">
    <property type="match status" value="1"/>
</dbReference>
<evidence type="ECO:0000259" key="3">
    <source>
        <dbReference type="PROSITE" id="PS51186"/>
    </source>
</evidence>
<proteinExistence type="predicted"/>
<comment type="caution">
    <text evidence="4">The sequence shown here is derived from an EMBL/GenBank/DDBJ whole genome shotgun (WGS) entry which is preliminary data.</text>
</comment>